<keyword evidence="2" id="KW-1185">Reference proteome</keyword>
<protein>
    <submittedName>
        <fullName evidence="1">Uncharacterized protein</fullName>
    </submittedName>
</protein>
<accession>A0ACC2WGL7</accession>
<evidence type="ECO:0000313" key="1">
    <source>
        <dbReference type="EMBL" id="KAJ9109976.1"/>
    </source>
</evidence>
<dbReference type="EMBL" id="JASBWS010000027">
    <property type="protein sequence ID" value="KAJ9109976.1"/>
    <property type="molecule type" value="Genomic_DNA"/>
</dbReference>
<reference evidence="1" key="1">
    <citation type="submission" date="2023-04" db="EMBL/GenBank/DDBJ databases">
        <title>Draft Genome sequencing of Naganishia species isolated from polar environments using Oxford Nanopore Technology.</title>
        <authorList>
            <person name="Leo P."/>
            <person name="Venkateswaran K."/>
        </authorList>
    </citation>
    <scope>NUCLEOTIDE SEQUENCE</scope>
    <source>
        <strain evidence="1">MNA-CCFEE 5262</strain>
    </source>
</reference>
<dbReference type="Proteomes" id="UP001230649">
    <property type="component" value="Unassembled WGS sequence"/>
</dbReference>
<proteinExistence type="predicted"/>
<evidence type="ECO:0000313" key="2">
    <source>
        <dbReference type="Proteomes" id="UP001230649"/>
    </source>
</evidence>
<gene>
    <name evidence="1" type="ORF">QFC20_003176</name>
</gene>
<sequence>MPAQKIRMYTSIKSAIPNLTPKFAKARQSGALYFFESEVKDVEQDERRFQIRICPALNDKAKAKAEADAKIRAQQEKQDTSNEAAGVTGTSTSVPLTKETTKEKGSPFEPPYVEDLFVGELEGLEGEEGMVALYAVLPEHFLLVSKVQQPQSSPPNPEQLLIAYNTLLVASQHPTEPRRLLAFYNGGTGAGASQSWRHLQCIQVPERLGAPVEQWMRGIKPPGRQNEAFVHPTLPYLHLVYPLPPAQERSFPPTEEEDEYMLGVLAKGMMSLLDDMIDAVRRNEGRQDGGWNLLITLDHLHLIPRSNPSFPLPMTNDANGSAKEQSPLEVNSLGYAGMLLVKSAAELEALENMTPADVGNGEGEAAKGQSTGIMHVLEYCGVPRHWGDKPDEHQGGTDELMSALKSAQ</sequence>
<organism evidence="1 2">
    <name type="scientific">Naganishia adeliensis</name>
    <dbReference type="NCBI Taxonomy" id="92952"/>
    <lineage>
        <taxon>Eukaryota</taxon>
        <taxon>Fungi</taxon>
        <taxon>Dikarya</taxon>
        <taxon>Basidiomycota</taxon>
        <taxon>Agaricomycotina</taxon>
        <taxon>Tremellomycetes</taxon>
        <taxon>Filobasidiales</taxon>
        <taxon>Filobasidiaceae</taxon>
        <taxon>Naganishia</taxon>
    </lineage>
</organism>
<comment type="caution">
    <text evidence="1">The sequence shown here is derived from an EMBL/GenBank/DDBJ whole genome shotgun (WGS) entry which is preliminary data.</text>
</comment>
<name>A0ACC2WGL7_9TREE</name>